<evidence type="ECO:0000259" key="16">
    <source>
        <dbReference type="PROSITE" id="PS50097"/>
    </source>
</evidence>
<feature type="domain" description="BTB" evidence="16">
    <location>
        <begin position="678"/>
        <end position="744"/>
    </location>
</feature>
<feature type="compositionally biased region" description="Polar residues" evidence="14">
    <location>
        <begin position="125"/>
        <end position="135"/>
    </location>
</feature>
<keyword evidence="19" id="KW-1185">Reference proteome</keyword>
<feature type="region of interest" description="Disordered" evidence="14">
    <location>
        <begin position="374"/>
        <end position="393"/>
    </location>
</feature>
<comment type="similarity">
    <text evidence="3">Belongs to the ESS2 family.</text>
</comment>
<dbReference type="Proteomes" id="UP001152561">
    <property type="component" value="Unassembled WGS sequence"/>
</dbReference>
<comment type="caution">
    <text evidence="18">The sequence shown here is derived from an EMBL/GenBank/DDBJ whole genome shotgun (WGS) entry which is preliminary data.</text>
</comment>
<keyword evidence="7" id="KW-0547">Nucleotide-binding</keyword>
<dbReference type="SUPFAM" id="SSF56112">
    <property type="entry name" value="Protein kinase-like (PK-like)"/>
    <property type="match status" value="1"/>
</dbReference>
<dbReference type="EMBL" id="JAJAGQ010000003">
    <property type="protein sequence ID" value="KAJ8568585.1"/>
    <property type="molecule type" value="Genomic_DNA"/>
</dbReference>
<evidence type="ECO:0000256" key="7">
    <source>
        <dbReference type="ARBA" id="ARBA00022741"/>
    </source>
</evidence>
<evidence type="ECO:0000256" key="8">
    <source>
        <dbReference type="ARBA" id="ARBA00022777"/>
    </source>
</evidence>
<organism evidence="18 19">
    <name type="scientific">Anisodus acutangulus</name>
    <dbReference type="NCBI Taxonomy" id="402998"/>
    <lineage>
        <taxon>Eukaryota</taxon>
        <taxon>Viridiplantae</taxon>
        <taxon>Streptophyta</taxon>
        <taxon>Embryophyta</taxon>
        <taxon>Tracheophyta</taxon>
        <taxon>Spermatophyta</taxon>
        <taxon>Magnoliopsida</taxon>
        <taxon>eudicotyledons</taxon>
        <taxon>Gunneridae</taxon>
        <taxon>Pentapetalae</taxon>
        <taxon>asterids</taxon>
        <taxon>lamiids</taxon>
        <taxon>Solanales</taxon>
        <taxon>Solanaceae</taxon>
        <taxon>Solanoideae</taxon>
        <taxon>Hyoscyameae</taxon>
        <taxon>Anisodus</taxon>
    </lineage>
</organism>
<evidence type="ECO:0000256" key="11">
    <source>
        <dbReference type="ARBA" id="ARBA00047899"/>
    </source>
</evidence>
<evidence type="ECO:0000256" key="2">
    <source>
        <dbReference type="ARBA" id="ARBA00004906"/>
    </source>
</evidence>
<gene>
    <name evidence="18" type="ORF">K7X08_028118</name>
</gene>
<dbReference type="Pfam" id="PF09751">
    <property type="entry name" value="Es2"/>
    <property type="match status" value="1"/>
</dbReference>
<comment type="subcellular location">
    <subcellularLocation>
        <location evidence="1">Nucleus</location>
    </subcellularLocation>
</comment>
<evidence type="ECO:0000256" key="12">
    <source>
        <dbReference type="ARBA" id="ARBA00048679"/>
    </source>
</evidence>
<evidence type="ECO:0000259" key="15">
    <source>
        <dbReference type="PROSITE" id="PS50011"/>
    </source>
</evidence>
<feature type="compositionally biased region" description="Polar residues" evidence="14">
    <location>
        <begin position="103"/>
        <end position="117"/>
    </location>
</feature>
<dbReference type="Gene3D" id="3.30.710.10">
    <property type="entry name" value="Potassium Channel Kv1.1, Chain A"/>
    <property type="match status" value="1"/>
</dbReference>
<comment type="pathway">
    <text evidence="2">Protein modification; protein ubiquitination.</text>
</comment>
<dbReference type="PROSITE" id="PS50097">
    <property type="entry name" value="BTB"/>
    <property type="match status" value="1"/>
</dbReference>
<feature type="domain" description="NPH3" evidence="17">
    <location>
        <begin position="856"/>
        <end position="1135"/>
    </location>
</feature>
<dbReference type="FunFam" id="3.30.200.20:FF:000075">
    <property type="entry name" value="Probable serine/threonine-protein kinase WNK1"/>
    <property type="match status" value="1"/>
</dbReference>
<accession>A0A9Q1MU37</accession>
<evidence type="ECO:0000256" key="13">
    <source>
        <dbReference type="PROSITE-ProRule" id="PRU00982"/>
    </source>
</evidence>
<dbReference type="InterPro" id="IPR027356">
    <property type="entry name" value="NPH3_dom"/>
</dbReference>
<comment type="catalytic activity">
    <reaction evidence="12">
        <text>L-seryl-[protein] + ATP = O-phospho-L-seryl-[protein] + ADP + H(+)</text>
        <dbReference type="Rhea" id="RHEA:17989"/>
        <dbReference type="Rhea" id="RHEA-COMP:9863"/>
        <dbReference type="Rhea" id="RHEA-COMP:11604"/>
        <dbReference type="ChEBI" id="CHEBI:15378"/>
        <dbReference type="ChEBI" id="CHEBI:29999"/>
        <dbReference type="ChEBI" id="CHEBI:30616"/>
        <dbReference type="ChEBI" id="CHEBI:83421"/>
        <dbReference type="ChEBI" id="CHEBI:456216"/>
        <dbReference type="EC" id="2.7.11.1"/>
    </reaction>
</comment>
<dbReference type="GO" id="GO:0071013">
    <property type="term" value="C:catalytic step 2 spliceosome"/>
    <property type="evidence" value="ECO:0007669"/>
    <property type="project" value="TreeGrafter"/>
</dbReference>
<dbReference type="PANTHER" id="PTHR12940">
    <property type="entry name" value="ES-2 PROTEIN - RELATED"/>
    <property type="match status" value="1"/>
</dbReference>
<comment type="similarity">
    <text evidence="13">Belongs to the NPH3 family.</text>
</comment>
<dbReference type="Pfam" id="PF03000">
    <property type="entry name" value="NPH3"/>
    <property type="match status" value="1"/>
</dbReference>
<feature type="region of interest" description="Disordered" evidence="14">
    <location>
        <begin position="406"/>
        <end position="506"/>
    </location>
</feature>
<dbReference type="PROSITE" id="PS51649">
    <property type="entry name" value="NPH3"/>
    <property type="match status" value="1"/>
</dbReference>
<dbReference type="InterPro" id="IPR000210">
    <property type="entry name" value="BTB/POZ_dom"/>
</dbReference>
<protein>
    <recommendedName>
        <fullName evidence="4">non-specific serine/threonine protein kinase</fullName>
        <ecNumber evidence="4">2.7.11.1</ecNumber>
    </recommendedName>
</protein>
<evidence type="ECO:0000256" key="14">
    <source>
        <dbReference type="SAM" id="MobiDB-lite"/>
    </source>
</evidence>
<feature type="compositionally biased region" description="Pro residues" evidence="14">
    <location>
        <begin position="16"/>
        <end position="26"/>
    </location>
</feature>
<dbReference type="InterPro" id="IPR011009">
    <property type="entry name" value="Kinase-like_dom_sf"/>
</dbReference>
<feature type="region of interest" description="Disordered" evidence="14">
    <location>
        <begin position="99"/>
        <end position="135"/>
    </location>
</feature>
<evidence type="ECO:0000256" key="5">
    <source>
        <dbReference type="ARBA" id="ARBA00022527"/>
    </source>
</evidence>
<evidence type="ECO:0000256" key="6">
    <source>
        <dbReference type="ARBA" id="ARBA00022679"/>
    </source>
</evidence>
<dbReference type="GO" id="GO:0005524">
    <property type="term" value="F:ATP binding"/>
    <property type="evidence" value="ECO:0007669"/>
    <property type="project" value="UniProtKB-KW"/>
</dbReference>
<dbReference type="SUPFAM" id="SSF54695">
    <property type="entry name" value="POZ domain"/>
    <property type="match status" value="1"/>
</dbReference>
<name>A0A9Q1MU37_9SOLA</name>
<evidence type="ECO:0000256" key="4">
    <source>
        <dbReference type="ARBA" id="ARBA00012513"/>
    </source>
</evidence>
<dbReference type="GO" id="GO:0004674">
    <property type="term" value="F:protein serine/threonine kinase activity"/>
    <property type="evidence" value="ECO:0007669"/>
    <property type="project" value="UniProtKB-KW"/>
</dbReference>
<sequence length="1323" mass="149565">MLLSPGHSPRHLSTPSPSPDQNPNPNPNSTNKRRSNKVLDEDTYVAAIEKIIERDFFPDIPKLRDRLDWLEAVRTGDPVQIRDAQLKIIERRGGRALEGNKLRTPNSTFFRNSSTTPFDDPYKTPTPSIVNGDNWSSVDNNAVGDGEVDVSLTLDEFFRRYTSEDNESFSKIIEKVNRKRKEKYGYLLEGEKKEEMGLIEDDNKRVRVVTDGYGTSDQPVATLEGWKYAAKNLLMYHPADNGEVALTEEERAERLKGLTKEVSKVNTRFHGKMMESQPREDETVAVLYAPVNGATPVPFHDRGDKTKKYDLDDLRKTPNHFFVESGKKAENGYSFVSTPSPAPGVDESPFITWGEIEGMPLRLEQEDTPIDIGGSGEGPQYKIPMPPSRDVKAHSLSREAARKLRERSKMFQKPPLHTPVRGGSASPGARTLSPAAQKFMRKAISKSSHSLDESLRASYRGASPGPSTPKTGRSLSRLGREGSLDSKSPSVREGSNPPWGKAEATSCQVEPNVVLTSVKSSAREPDVRLCCQLLELKMPSASPDPTDEEREPFAEADPCGKFGRYAELLGHGAVKKVYRAFDLEEGRDVAWNQIKLSEFSDTPYIISKIHSEIELLKNLKNDNIIVLYHVWKDNEHNILNFITEECASDSVLSSPLSSPNVGALLKIKIISWSQETGLPVAIRVRIADRTFYLHKHPLFSKSGYFRRELNESNEVELPRNFPGGAETFEMMALFIYGSSTLVDPFNVAALRCAAKFLEMTEEYCCGNLCERFDIYLNQVVLQSWDDTLIVLQKCQMLLPLAEELLIVSRCIESLAFMACMEILDPERRRDHPVVTLEALASQPWSSEIVKEILSQDLWIKDLIALPFPFFKRIISSLRRQGMKEKYVSPIVLFYANKWVLSKKKHQYWQNNDAENDDDEDDNDTNEKVSKILQGILDLLPMGEKASKVIPVEFYFSLLSRSLKLGLTSESREKLQDQITSLLYLARVEDFLLPESSNEYSISSCIELPIMKSIFSKYVSFSMQLTHTPSPRNYIVAELWDVYLTKIASDPQWSSKRFLELIETVPLSSRQSHDHLYRALSTFLMAHPDMSQEEKGLVCKYLNCQKLSQEVCIEAVQNDLMPLRLIVQALFVQQLNTQQAFKECSDSFRYANCGEYSGSLSSTIYPNSKSQNLVESPFMEGSEGCSKPLSFLLKDSVQKSKLSRKEYESTSFRIQSLEEELMSLKKSLQLQHISKKTETISKKVEPVSPNCKSLRPCSLEGRTPSKKRNTIGQVTSCIGSVNFSSQRRYATRLLKVFRRITLFGRGKPRKKTGANGLRPKTLNF</sequence>
<dbReference type="PANTHER" id="PTHR12940:SF0">
    <property type="entry name" value="SPLICING FACTOR ESS-2 HOMOLOG"/>
    <property type="match status" value="1"/>
</dbReference>
<evidence type="ECO:0000256" key="10">
    <source>
        <dbReference type="ARBA" id="ARBA00023242"/>
    </source>
</evidence>
<proteinExistence type="inferred from homology"/>
<dbReference type="InterPro" id="IPR000719">
    <property type="entry name" value="Prot_kinase_dom"/>
</dbReference>
<evidence type="ECO:0000259" key="17">
    <source>
        <dbReference type="PROSITE" id="PS51649"/>
    </source>
</evidence>
<dbReference type="Gene3D" id="3.30.200.20">
    <property type="entry name" value="Phosphorylase Kinase, domain 1"/>
    <property type="match status" value="1"/>
</dbReference>
<keyword evidence="5" id="KW-0723">Serine/threonine-protein kinase</keyword>
<dbReference type="InterPro" id="IPR019148">
    <property type="entry name" value="Nuclear_protein_DGCR14_ESS-2"/>
</dbReference>
<dbReference type="EC" id="2.7.11.1" evidence="4"/>
<keyword evidence="9" id="KW-0067">ATP-binding</keyword>
<keyword evidence="10" id="KW-0539">Nucleus</keyword>
<feature type="region of interest" description="Disordered" evidence="14">
    <location>
        <begin position="1"/>
        <end position="40"/>
    </location>
</feature>
<evidence type="ECO:0000256" key="3">
    <source>
        <dbReference type="ARBA" id="ARBA00009072"/>
    </source>
</evidence>
<dbReference type="PROSITE" id="PS50011">
    <property type="entry name" value="PROTEIN_KINASE_DOM"/>
    <property type="match status" value="1"/>
</dbReference>
<dbReference type="OrthoDB" id="19679at2759"/>
<feature type="domain" description="Protein kinase" evidence="15">
    <location>
        <begin position="563"/>
        <end position="955"/>
    </location>
</feature>
<reference evidence="19" key="1">
    <citation type="journal article" date="2023" name="Proc. Natl. Acad. Sci. U.S.A.">
        <title>Genomic and structural basis for evolution of tropane alkaloid biosynthesis.</title>
        <authorList>
            <person name="Wanga Y.-J."/>
            <person name="Taina T."/>
            <person name="Yua J.-Y."/>
            <person name="Lia J."/>
            <person name="Xua B."/>
            <person name="Chenc J."/>
            <person name="D'Auriad J.C."/>
            <person name="Huanga J.-P."/>
            <person name="Huanga S.-X."/>
        </authorList>
    </citation>
    <scope>NUCLEOTIDE SEQUENCE [LARGE SCALE GENOMIC DNA]</scope>
    <source>
        <strain evidence="19">cv. KIB-2019</strain>
    </source>
</reference>
<comment type="catalytic activity">
    <reaction evidence="11">
        <text>L-threonyl-[protein] + ATP = O-phospho-L-threonyl-[protein] + ADP + H(+)</text>
        <dbReference type="Rhea" id="RHEA:46608"/>
        <dbReference type="Rhea" id="RHEA-COMP:11060"/>
        <dbReference type="Rhea" id="RHEA-COMP:11605"/>
        <dbReference type="ChEBI" id="CHEBI:15378"/>
        <dbReference type="ChEBI" id="CHEBI:30013"/>
        <dbReference type="ChEBI" id="CHEBI:30616"/>
        <dbReference type="ChEBI" id="CHEBI:61977"/>
        <dbReference type="ChEBI" id="CHEBI:456216"/>
        <dbReference type="EC" id="2.7.11.1"/>
    </reaction>
</comment>
<evidence type="ECO:0000256" key="1">
    <source>
        <dbReference type="ARBA" id="ARBA00004123"/>
    </source>
</evidence>
<keyword evidence="8" id="KW-0418">Kinase</keyword>
<evidence type="ECO:0000313" key="18">
    <source>
        <dbReference type="EMBL" id="KAJ8568585.1"/>
    </source>
</evidence>
<dbReference type="Pfam" id="PF00069">
    <property type="entry name" value="Pkinase"/>
    <property type="match status" value="1"/>
</dbReference>
<keyword evidence="6" id="KW-0808">Transferase</keyword>
<evidence type="ECO:0000256" key="9">
    <source>
        <dbReference type="ARBA" id="ARBA00022840"/>
    </source>
</evidence>
<dbReference type="InterPro" id="IPR011333">
    <property type="entry name" value="SKP1/BTB/POZ_sf"/>
</dbReference>
<evidence type="ECO:0000313" key="19">
    <source>
        <dbReference type="Proteomes" id="UP001152561"/>
    </source>
</evidence>